<dbReference type="AlphaFoldDB" id="A0A1F6FZP6"/>
<proteinExistence type="predicted"/>
<keyword evidence="1" id="KW-0472">Membrane</keyword>
<evidence type="ECO:0000313" key="2">
    <source>
        <dbReference type="EMBL" id="OGG91314.1"/>
    </source>
</evidence>
<accession>A0A1F6FZP6</accession>
<comment type="caution">
    <text evidence="2">The sequence shown here is derived from an EMBL/GenBank/DDBJ whole genome shotgun (WGS) entry which is preliminary data.</text>
</comment>
<gene>
    <name evidence="2" type="ORF">A3H03_02435</name>
</gene>
<sequence length="149" mass="17632">MRKFVLKLIAPFYFPKKSKICYNIIYMNNIVVSSAKFIIIDIIGDFVYWPVWWYTVGVKNAVFFCGRQIREAWLALALGIWLKNLFTPMYDERSIFGRAISLVMRIVVLLWKMAWLALWMAIILALLMVWLLAPIAVIWVIREHLKVLF</sequence>
<evidence type="ECO:0000256" key="1">
    <source>
        <dbReference type="SAM" id="Phobius"/>
    </source>
</evidence>
<feature type="transmembrane region" description="Helical" evidence="1">
    <location>
        <begin position="20"/>
        <end position="40"/>
    </location>
</feature>
<feature type="transmembrane region" description="Helical" evidence="1">
    <location>
        <begin position="118"/>
        <end position="141"/>
    </location>
</feature>
<dbReference type="EMBL" id="MFNA01000049">
    <property type="protein sequence ID" value="OGG91314.1"/>
    <property type="molecule type" value="Genomic_DNA"/>
</dbReference>
<protein>
    <submittedName>
        <fullName evidence="2">Uncharacterized protein</fullName>
    </submittedName>
</protein>
<reference evidence="2 3" key="1">
    <citation type="journal article" date="2016" name="Nat. Commun.">
        <title>Thousands of microbial genomes shed light on interconnected biogeochemical processes in an aquifer system.</title>
        <authorList>
            <person name="Anantharaman K."/>
            <person name="Brown C.T."/>
            <person name="Hug L.A."/>
            <person name="Sharon I."/>
            <person name="Castelle C.J."/>
            <person name="Probst A.J."/>
            <person name="Thomas B.C."/>
            <person name="Singh A."/>
            <person name="Wilkins M.J."/>
            <person name="Karaoz U."/>
            <person name="Brodie E.L."/>
            <person name="Williams K.H."/>
            <person name="Hubbard S.S."/>
            <person name="Banfield J.F."/>
        </authorList>
    </citation>
    <scope>NUCLEOTIDE SEQUENCE [LARGE SCALE GENOMIC DNA]</scope>
</reference>
<dbReference type="Proteomes" id="UP000177320">
    <property type="component" value="Unassembled WGS sequence"/>
</dbReference>
<evidence type="ECO:0000313" key="3">
    <source>
        <dbReference type="Proteomes" id="UP000177320"/>
    </source>
</evidence>
<name>A0A1F6FZP6_9BACT</name>
<feature type="transmembrane region" description="Helical" evidence="1">
    <location>
        <begin position="95"/>
        <end position="111"/>
    </location>
</feature>
<keyword evidence="1" id="KW-0812">Transmembrane</keyword>
<keyword evidence="1" id="KW-1133">Transmembrane helix</keyword>
<organism evidence="2 3">
    <name type="scientific">Candidatus Kuenenbacteria bacterium RIFCSPLOWO2_12_FULL_42_13</name>
    <dbReference type="NCBI Taxonomy" id="1798565"/>
    <lineage>
        <taxon>Bacteria</taxon>
        <taxon>Candidatus Kueneniibacteriota</taxon>
    </lineage>
</organism>